<keyword evidence="5" id="KW-1185">Reference proteome</keyword>
<keyword evidence="2" id="KW-0547">Nucleotide-binding</keyword>
<dbReference type="AlphaFoldDB" id="A0A4R7HUK6"/>
<keyword evidence="2" id="KW-0067">ATP-binding</keyword>
<dbReference type="InterPro" id="IPR040198">
    <property type="entry name" value="Fido_containing"/>
</dbReference>
<dbReference type="PROSITE" id="PS51459">
    <property type="entry name" value="FIDO"/>
    <property type="match status" value="1"/>
</dbReference>
<name>A0A4R7HUK6_9ACTN</name>
<evidence type="ECO:0000256" key="1">
    <source>
        <dbReference type="PIRSR" id="PIRSR640198-1"/>
    </source>
</evidence>
<dbReference type="InterPro" id="IPR003812">
    <property type="entry name" value="Fido"/>
</dbReference>
<evidence type="ECO:0000259" key="3">
    <source>
        <dbReference type="PROSITE" id="PS51459"/>
    </source>
</evidence>
<dbReference type="PANTHER" id="PTHR13504">
    <property type="entry name" value="FIDO DOMAIN-CONTAINING PROTEIN DDB_G0283145"/>
    <property type="match status" value="1"/>
</dbReference>
<feature type="binding site" evidence="2">
    <location>
        <begin position="224"/>
        <end position="231"/>
    </location>
    <ligand>
        <name>ATP</name>
        <dbReference type="ChEBI" id="CHEBI:30616"/>
    </ligand>
</feature>
<protein>
    <submittedName>
        <fullName evidence="4">Fic family protein</fullName>
    </submittedName>
</protein>
<evidence type="ECO:0000313" key="4">
    <source>
        <dbReference type="EMBL" id="TDT14637.1"/>
    </source>
</evidence>
<evidence type="ECO:0000256" key="2">
    <source>
        <dbReference type="PIRSR" id="PIRSR640198-2"/>
    </source>
</evidence>
<dbReference type="InterPro" id="IPR036597">
    <property type="entry name" value="Fido-like_dom_sf"/>
</dbReference>
<gene>
    <name evidence="4" type="ORF">BDK89_0192</name>
</gene>
<accession>A0A4R7HUK6</accession>
<evidence type="ECO:0000313" key="5">
    <source>
        <dbReference type="Proteomes" id="UP000294558"/>
    </source>
</evidence>
<sequence>MAPDPDWPSVAYEERSWTPTTEIPRRWRTTYAGPYLAAVVPTIESVVVDTPSAVAALADEAATMLAAFDAELGVELVPYGAILLRSESASSSRIERLTASARSVALAELGDRSRRNATEIAANTAAMRAALRLADRVDEAAILETQRTLLDDVQPDAVGWRDQQVWIGASSYGPHTAAFVPPHHERVRPAVADLVAFVERDDLPVVVQAAIAHAQFETIHPFTDGNGRTGRALLHAIFRAKGLTRHVAVPVSSGLLVDVDRYFDALDAYRNGEPVPIIERVSEAIHAAVVNGRALVESVRSIRQRWSDGLVARPQATVWRALDVIVRQPVLDSALLQRAIDVRAQAADDAIGRLVDIGALEQVTVGRRNRKYAAPEILAALDDFADRGGRRTPPA</sequence>
<dbReference type="SUPFAM" id="SSF140931">
    <property type="entry name" value="Fic-like"/>
    <property type="match status" value="1"/>
</dbReference>
<dbReference type="Gene3D" id="1.10.3290.10">
    <property type="entry name" value="Fido-like domain"/>
    <property type="match status" value="1"/>
</dbReference>
<dbReference type="RefSeq" id="WP_133867165.1">
    <property type="nucleotide sequence ID" value="NZ_SOAU01000001.1"/>
</dbReference>
<dbReference type="OrthoDB" id="9813719at2"/>
<dbReference type="Pfam" id="PF02661">
    <property type="entry name" value="Fic"/>
    <property type="match status" value="1"/>
</dbReference>
<proteinExistence type="predicted"/>
<reference evidence="4 5" key="1">
    <citation type="submission" date="2019-03" db="EMBL/GenBank/DDBJ databases">
        <title>Sequencing the genomes of 1000 actinobacteria strains.</title>
        <authorList>
            <person name="Klenk H.-P."/>
        </authorList>
    </citation>
    <scope>NUCLEOTIDE SEQUENCE [LARGE SCALE GENOMIC DNA]</scope>
    <source>
        <strain evidence="4 5">DSM 18936</strain>
    </source>
</reference>
<feature type="active site" evidence="1">
    <location>
        <position position="220"/>
    </location>
</feature>
<comment type="caution">
    <text evidence="4">The sequence shown here is derived from an EMBL/GenBank/DDBJ whole genome shotgun (WGS) entry which is preliminary data.</text>
</comment>
<organism evidence="4 5">
    <name type="scientific">Ilumatobacter fluminis</name>
    <dbReference type="NCBI Taxonomy" id="467091"/>
    <lineage>
        <taxon>Bacteria</taxon>
        <taxon>Bacillati</taxon>
        <taxon>Actinomycetota</taxon>
        <taxon>Acidimicrobiia</taxon>
        <taxon>Acidimicrobiales</taxon>
        <taxon>Ilumatobacteraceae</taxon>
        <taxon>Ilumatobacter</taxon>
    </lineage>
</organism>
<dbReference type="Proteomes" id="UP000294558">
    <property type="component" value="Unassembled WGS sequence"/>
</dbReference>
<feature type="domain" description="Fido" evidence="3">
    <location>
        <begin position="137"/>
        <end position="283"/>
    </location>
</feature>
<dbReference type="PANTHER" id="PTHR13504:SF38">
    <property type="entry name" value="FIDO DOMAIN-CONTAINING PROTEIN"/>
    <property type="match status" value="1"/>
</dbReference>
<dbReference type="GO" id="GO:0005524">
    <property type="term" value="F:ATP binding"/>
    <property type="evidence" value="ECO:0007669"/>
    <property type="project" value="UniProtKB-KW"/>
</dbReference>
<dbReference type="EMBL" id="SOAU01000001">
    <property type="protein sequence ID" value="TDT14637.1"/>
    <property type="molecule type" value="Genomic_DNA"/>
</dbReference>